<dbReference type="AlphaFoldDB" id="A0A1F7XZT5"/>
<organism evidence="1 2">
    <name type="scientific">Candidatus Woesebacteria bacterium RIFCSPHIGHO2_01_FULL_38_9b</name>
    <dbReference type="NCBI Taxonomy" id="1802493"/>
    <lineage>
        <taxon>Bacteria</taxon>
        <taxon>Candidatus Woeseibacteriota</taxon>
    </lineage>
</organism>
<evidence type="ECO:0000313" key="2">
    <source>
        <dbReference type="Proteomes" id="UP000178750"/>
    </source>
</evidence>
<sequence>MTDKTKAKAIVTLENLRLVESEIFRVASRHGVKSVDELDNLIAKGKLSEGKVGEDLFRLDHLISEKVRLEKELKKLSVKKSYAWKSLQDLLELPKRDFQTS</sequence>
<reference evidence="1 2" key="1">
    <citation type="journal article" date="2016" name="Nat. Commun.">
        <title>Thousands of microbial genomes shed light on interconnected biogeochemical processes in an aquifer system.</title>
        <authorList>
            <person name="Anantharaman K."/>
            <person name="Brown C.T."/>
            <person name="Hug L.A."/>
            <person name="Sharon I."/>
            <person name="Castelle C.J."/>
            <person name="Probst A.J."/>
            <person name="Thomas B.C."/>
            <person name="Singh A."/>
            <person name="Wilkins M.J."/>
            <person name="Karaoz U."/>
            <person name="Brodie E.L."/>
            <person name="Williams K.H."/>
            <person name="Hubbard S.S."/>
            <person name="Banfield J.F."/>
        </authorList>
    </citation>
    <scope>NUCLEOTIDE SEQUENCE [LARGE SCALE GENOMIC DNA]</scope>
</reference>
<gene>
    <name evidence="1" type="ORF">A2863_01395</name>
</gene>
<accession>A0A1F7XZT5</accession>
<name>A0A1F7XZT5_9BACT</name>
<dbReference type="EMBL" id="MGGF01000061">
    <property type="protein sequence ID" value="OGM20470.1"/>
    <property type="molecule type" value="Genomic_DNA"/>
</dbReference>
<proteinExistence type="predicted"/>
<dbReference type="Proteomes" id="UP000178750">
    <property type="component" value="Unassembled WGS sequence"/>
</dbReference>
<comment type="caution">
    <text evidence="1">The sequence shown here is derived from an EMBL/GenBank/DDBJ whole genome shotgun (WGS) entry which is preliminary data.</text>
</comment>
<protein>
    <submittedName>
        <fullName evidence="1">Uncharacterized protein</fullName>
    </submittedName>
</protein>
<evidence type="ECO:0000313" key="1">
    <source>
        <dbReference type="EMBL" id="OGM20470.1"/>
    </source>
</evidence>